<evidence type="ECO:0000313" key="11">
    <source>
        <dbReference type="EMBL" id="WDE96460.1"/>
    </source>
</evidence>
<evidence type="ECO:0000313" key="12">
    <source>
        <dbReference type="Proteomes" id="UP001214250"/>
    </source>
</evidence>
<dbReference type="CDD" id="cd04413">
    <property type="entry name" value="NDPk_I"/>
    <property type="match status" value="1"/>
</dbReference>
<dbReference type="Gene3D" id="3.30.70.141">
    <property type="entry name" value="Nucleoside diphosphate kinase-like domain"/>
    <property type="match status" value="1"/>
</dbReference>
<feature type="region of interest" description="Disordered" evidence="9">
    <location>
        <begin position="95"/>
        <end position="122"/>
    </location>
</feature>
<feature type="domain" description="Nucleoside diphosphate kinase-like" evidence="10">
    <location>
        <begin position="2"/>
        <end position="150"/>
    </location>
</feature>
<sequence>MYEKSLIIIKPDGVQRGLVGNIITRFENVGLKIHGMKFVQPTQEMARTHYSEHVDKAFYPTVEEYILSGPVLVFALGGMNAVKKIRLMVGATEPASSAPGTIRGDLAHQSYPDPGEPDDKPIRNLIHASGSSEEAVTEVKLWFTDDEIIEYGKITDELLAL</sequence>
<proteinExistence type="inferred from homology"/>
<dbReference type="SUPFAM" id="SSF54919">
    <property type="entry name" value="Nucleoside diphosphate kinase, NDK"/>
    <property type="match status" value="1"/>
</dbReference>
<dbReference type="PROSITE" id="PS51374">
    <property type="entry name" value="NDPK_LIKE"/>
    <property type="match status" value="1"/>
</dbReference>
<keyword evidence="6 11" id="KW-0418">Kinase</keyword>
<dbReference type="Pfam" id="PF00334">
    <property type="entry name" value="NDK"/>
    <property type="match status" value="1"/>
</dbReference>
<feature type="binding site" evidence="7">
    <location>
        <position position="58"/>
    </location>
    <ligand>
        <name>ATP</name>
        <dbReference type="ChEBI" id="CHEBI:30616"/>
    </ligand>
</feature>
<protein>
    <recommendedName>
        <fullName evidence="3">nucleoside-diphosphate kinase</fullName>
        <ecNumber evidence="3">2.7.4.6</ecNumber>
    </recommendedName>
</protein>
<feature type="binding site" evidence="7">
    <location>
        <position position="10"/>
    </location>
    <ligand>
        <name>ATP</name>
        <dbReference type="ChEBI" id="CHEBI:30616"/>
    </ligand>
</feature>
<dbReference type="EMBL" id="CP117811">
    <property type="protein sequence ID" value="WDE96460.1"/>
    <property type="molecule type" value="Genomic_DNA"/>
</dbReference>
<evidence type="ECO:0000256" key="6">
    <source>
        <dbReference type="ARBA" id="ARBA00022777"/>
    </source>
</evidence>
<evidence type="ECO:0000256" key="1">
    <source>
        <dbReference type="ARBA" id="ARBA00001946"/>
    </source>
</evidence>
<feature type="binding site" evidence="7">
    <location>
        <position position="124"/>
    </location>
    <ligand>
        <name>ATP</name>
        <dbReference type="ChEBI" id="CHEBI:30616"/>
    </ligand>
</feature>
<dbReference type="InterPro" id="IPR001564">
    <property type="entry name" value="Nucleoside_diP_kinase"/>
</dbReference>
<dbReference type="Proteomes" id="UP001214250">
    <property type="component" value="Chromosome 1"/>
</dbReference>
<evidence type="ECO:0000256" key="2">
    <source>
        <dbReference type="ARBA" id="ARBA00008142"/>
    </source>
</evidence>
<feature type="binding site" evidence="7">
    <location>
        <position position="86"/>
    </location>
    <ligand>
        <name>ATP</name>
        <dbReference type="ChEBI" id="CHEBI:30616"/>
    </ligand>
</feature>
<keyword evidence="4" id="KW-0597">Phosphoprotein</keyword>
<dbReference type="EC" id="2.7.4.6" evidence="3"/>
<organism evidence="11 12">
    <name type="scientific">Lentisphaera profundi</name>
    <dbReference type="NCBI Taxonomy" id="1658616"/>
    <lineage>
        <taxon>Bacteria</taxon>
        <taxon>Pseudomonadati</taxon>
        <taxon>Lentisphaerota</taxon>
        <taxon>Lentisphaeria</taxon>
        <taxon>Lentisphaerales</taxon>
        <taxon>Lentisphaeraceae</taxon>
        <taxon>Lentisphaera</taxon>
    </lineage>
</organism>
<evidence type="ECO:0000256" key="7">
    <source>
        <dbReference type="PROSITE-ProRule" id="PRU00706"/>
    </source>
</evidence>
<keyword evidence="5 11" id="KW-0808">Transferase</keyword>
<evidence type="ECO:0000256" key="9">
    <source>
        <dbReference type="SAM" id="MobiDB-lite"/>
    </source>
</evidence>
<evidence type="ECO:0000256" key="4">
    <source>
        <dbReference type="ARBA" id="ARBA00022553"/>
    </source>
</evidence>
<feature type="binding site" evidence="7">
    <location>
        <position position="103"/>
    </location>
    <ligand>
        <name>ATP</name>
        <dbReference type="ChEBI" id="CHEBI:30616"/>
    </ligand>
</feature>
<evidence type="ECO:0000256" key="3">
    <source>
        <dbReference type="ARBA" id="ARBA00012966"/>
    </source>
</evidence>
<name>A0ABY7VTB3_9BACT</name>
<dbReference type="GO" id="GO:0004550">
    <property type="term" value="F:nucleoside diphosphate kinase activity"/>
    <property type="evidence" value="ECO:0007669"/>
    <property type="project" value="UniProtKB-EC"/>
</dbReference>
<dbReference type="RefSeq" id="WP_274150526.1">
    <property type="nucleotide sequence ID" value="NZ_CP117811.1"/>
</dbReference>
<evidence type="ECO:0000256" key="8">
    <source>
        <dbReference type="RuleBase" id="RU004011"/>
    </source>
</evidence>
<dbReference type="InterPro" id="IPR036850">
    <property type="entry name" value="NDK-like_dom_sf"/>
</dbReference>
<comment type="similarity">
    <text evidence="2 7 8">Belongs to the NDK family.</text>
</comment>
<dbReference type="PANTHER" id="PTHR11349">
    <property type="entry name" value="NUCLEOSIDE DIPHOSPHATE KINASE"/>
    <property type="match status" value="1"/>
</dbReference>
<dbReference type="NCBIfam" id="NF001908">
    <property type="entry name" value="PRK00668.1"/>
    <property type="match status" value="1"/>
</dbReference>
<comment type="cofactor">
    <cofactor evidence="1">
        <name>Mg(2+)</name>
        <dbReference type="ChEBI" id="CHEBI:18420"/>
    </cofactor>
</comment>
<dbReference type="PRINTS" id="PR01243">
    <property type="entry name" value="NUCDPKINASE"/>
</dbReference>
<accession>A0ABY7VTB3</accession>
<evidence type="ECO:0000259" key="10">
    <source>
        <dbReference type="SMART" id="SM00562"/>
    </source>
</evidence>
<dbReference type="InterPro" id="IPR034907">
    <property type="entry name" value="NDK-like_dom"/>
</dbReference>
<reference evidence="11 12" key="1">
    <citation type="submission" date="2023-02" db="EMBL/GenBank/DDBJ databases">
        <title>Genome sequence of Lentisphaera profundi SAORIC-696.</title>
        <authorList>
            <person name="Kim e."/>
            <person name="Cho J.-C."/>
            <person name="Choi A."/>
            <person name="Kang I."/>
        </authorList>
    </citation>
    <scope>NUCLEOTIDE SEQUENCE [LARGE SCALE GENOMIC DNA]</scope>
    <source>
        <strain evidence="11 12">SAORIC-696</strain>
    </source>
</reference>
<dbReference type="SMART" id="SM00562">
    <property type="entry name" value="NDK"/>
    <property type="match status" value="1"/>
</dbReference>
<evidence type="ECO:0000256" key="5">
    <source>
        <dbReference type="ARBA" id="ARBA00022679"/>
    </source>
</evidence>
<keyword evidence="12" id="KW-1185">Reference proteome</keyword>
<feature type="active site" description="Pros-phosphohistidine intermediate" evidence="7">
    <location>
        <position position="127"/>
    </location>
</feature>
<feature type="binding site" evidence="7">
    <location>
        <position position="92"/>
    </location>
    <ligand>
        <name>ATP</name>
        <dbReference type="ChEBI" id="CHEBI:30616"/>
    </ligand>
</feature>
<gene>
    <name evidence="11" type="primary">ndk</name>
    <name evidence="11" type="ORF">PQO03_00585</name>
</gene>